<dbReference type="STRING" id="1081102.A0A167QDA8"/>
<feature type="region of interest" description="Disordered" evidence="1">
    <location>
        <begin position="233"/>
        <end position="309"/>
    </location>
</feature>
<dbReference type="OrthoDB" id="524326at2759"/>
<feature type="region of interest" description="Disordered" evidence="1">
    <location>
        <begin position="325"/>
        <end position="545"/>
    </location>
</feature>
<accession>A0A167QDA8</accession>
<evidence type="ECO:0000313" key="2">
    <source>
        <dbReference type="EMBL" id="OAA57534.1"/>
    </source>
</evidence>
<dbReference type="EMBL" id="AZHD01000014">
    <property type="protein sequence ID" value="OAA57534.1"/>
    <property type="molecule type" value="Genomic_DNA"/>
</dbReference>
<feature type="region of interest" description="Disordered" evidence="1">
    <location>
        <begin position="662"/>
        <end position="683"/>
    </location>
</feature>
<evidence type="ECO:0000256" key="1">
    <source>
        <dbReference type="SAM" id="MobiDB-lite"/>
    </source>
</evidence>
<feature type="compositionally biased region" description="Low complexity" evidence="1">
    <location>
        <begin position="815"/>
        <end position="826"/>
    </location>
</feature>
<feature type="compositionally biased region" description="Basic residues" evidence="1">
    <location>
        <begin position="850"/>
        <end position="861"/>
    </location>
</feature>
<proteinExistence type="predicted"/>
<feature type="compositionally biased region" description="Low complexity" evidence="1">
    <location>
        <begin position="666"/>
        <end position="682"/>
    </location>
</feature>
<keyword evidence="3" id="KW-1185">Reference proteome</keyword>
<comment type="caution">
    <text evidence="2">The sequence shown here is derived from an EMBL/GenBank/DDBJ whole genome shotgun (WGS) entry which is preliminary data.</text>
</comment>
<feature type="compositionally biased region" description="Acidic residues" evidence="1">
    <location>
        <begin position="378"/>
        <end position="390"/>
    </location>
</feature>
<dbReference type="Proteomes" id="UP000076874">
    <property type="component" value="Unassembled WGS sequence"/>
</dbReference>
<feature type="compositionally biased region" description="Low complexity" evidence="1">
    <location>
        <begin position="349"/>
        <end position="365"/>
    </location>
</feature>
<feature type="compositionally biased region" description="Gly residues" evidence="1">
    <location>
        <begin position="772"/>
        <end position="782"/>
    </location>
</feature>
<feature type="compositionally biased region" description="Low complexity" evidence="1">
    <location>
        <begin position="409"/>
        <end position="433"/>
    </location>
</feature>
<feature type="region of interest" description="Disordered" evidence="1">
    <location>
        <begin position="770"/>
        <end position="861"/>
    </location>
</feature>
<protein>
    <submittedName>
        <fullName evidence="2">Rhogap protein</fullName>
    </submittedName>
</protein>
<dbReference type="AlphaFoldDB" id="A0A167QDA8"/>
<reference evidence="2 3" key="1">
    <citation type="journal article" date="2016" name="Genome Biol. Evol.">
        <title>Divergent and convergent evolution of fungal pathogenicity.</title>
        <authorList>
            <person name="Shang Y."/>
            <person name="Xiao G."/>
            <person name="Zheng P."/>
            <person name="Cen K."/>
            <person name="Zhan S."/>
            <person name="Wang C."/>
        </authorList>
    </citation>
    <scope>NUCLEOTIDE SEQUENCE [LARGE SCALE GENOMIC DNA]</scope>
    <source>
        <strain evidence="2 3">RCEF 264</strain>
    </source>
</reference>
<feature type="region of interest" description="Disordered" evidence="1">
    <location>
        <begin position="158"/>
        <end position="188"/>
    </location>
</feature>
<organism evidence="2 3">
    <name type="scientific">Niveomyces insectorum RCEF 264</name>
    <dbReference type="NCBI Taxonomy" id="1081102"/>
    <lineage>
        <taxon>Eukaryota</taxon>
        <taxon>Fungi</taxon>
        <taxon>Dikarya</taxon>
        <taxon>Ascomycota</taxon>
        <taxon>Pezizomycotina</taxon>
        <taxon>Sordariomycetes</taxon>
        <taxon>Hypocreomycetidae</taxon>
        <taxon>Hypocreales</taxon>
        <taxon>Cordycipitaceae</taxon>
        <taxon>Niveomyces</taxon>
    </lineage>
</organism>
<feature type="compositionally biased region" description="Low complexity" evidence="1">
    <location>
        <begin position="451"/>
        <end position="505"/>
    </location>
</feature>
<evidence type="ECO:0000313" key="3">
    <source>
        <dbReference type="Proteomes" id="UP000076874"/>
    </source>
</evidence>
<name>A0A167QDA8_9HYPO</name>
<sequence length="861" mass="89473">MDWISITTGCFAVSNAIAKATLALGRFVRDVRVSRADLTALSAELHALDGVLDLLKDDAASAAFPADVALQTPGVIAGCGAVVADLDGIFDGSLAAAAAAAAAAAVTSAGPVDALPQQQDKRATWRTMRRHVQRSRAVLEVYRLTLGLALDLVALTTSTGDGNDDDDNDGNETGPSESGDASLFPSDDDTANDIARILAEAGHLRARIRSGFQENDVAFTLQNYLNVLQQHAHTALQDPRPQQHALAGTRTSRDQERERDRDSVTSPTGHAPDSAVEMDDEPTVHANGKAREQASFGSRPSTPRGDAGLTLPMEEIEDLLDELRDQVPSRPPTPPPRSVGRLGSSQGIPSRASSSRLSSSSPTSTGVVGDGTSKADADADADPNDDDDDTCAALPPPFGRPTAYEDFVPSPTASGPPATAHGNGSSSGGSFLPSLPPSSPRRTNRLHHSRSISAVSSSTTATHSSSSSSSRFGRFFSHLRSTSATTASEAAKRPSTASGASTASTMQPLRPSPTVTTSLRPPPPLPELQQQQPTRTTRRFSGSIRHVTTPLWATPALPNGGGKNIDNSHHLVFGKAAAAAVAAAANPEDSDHEPDAVFGVSLRKSIRVAGASARTHHAGSHGASVREFPLCVFKCYTFLTAGDRIRTPNLFGGGMESDGFEGDLATGSSGSSSNNNNNNTNGWHTVNEDRVRALRTAFATAPTYGAELDLALTELPGGIGRCGPHDAAALLLQYLAALRRERAAALAHAVAAGRRARLVREAARPRARLLGRGPGRRAGPGGAQLAEAAAEPVGRRGRRGGPQRHDGGAAGGRGVAVAGARGPGARAGRDGLDAQPRVCDPEAVRVRAAAARRRTGKPRGL</sequence>
<gene>
    <name evidence="2" type="ORF">SPI_07193</name>
</gene>
<feature type="compositionally biased region" description="Basic and acidic residues" evidence="1">
    <location>
        <begin position="251"/>
        <end position="263"/>
    </location>
</feature>